<organism evidence="3 4">
    <name type="scientific">Blautia intestinihominis</name>
    <dbReference type="NCBI Taxonomy" id="3133152"/>
    <lineage>
        <taxon>Bacteria</taxon>
        <taxon>Bacillati</taxon>
        <taxon>Bacillota</taxon>
        <taxon>Clostridia</taxon>
        <taxon>Lachnospirales</taxon>
        <taxon>Lachnospiraceae</taxon>
        <taxon>Blautia</taxon>
    </lineage>
</organism>
<dbReference type="EMBL" id="JBBMEI010000001">
    <property type="protein sequence ID" value="MEQ2356840.1"/>
    <property type="molecule type" value="Genomic_DNA"/>
</dbReference>
<comment type="similarity">
    <text evidence="1">Belongs to the flavoredoxin family.</text>
</comment>
<dbReference type="EC" id="1.5.1.-" evidence="3"/>
<dbReference type="InterPro" id="IPR012349">
    <property type="entry name" value="Split_barrel_FMN-bd"/>
</dbReference>
<dbReference type="RefSeq" id="WP_349077474.1">
    <property type="nucleotide sequence ID" value="NZ_JBBMEI010000001.1"/>
</dbReference>
<name>A0ABV1AFD0_9FIRM</name>
<dbReference type="PANTHER" id="PTHR43567">
    <property type="entry name" value="FLAVOREDOXIN-RELATED-RELATED"/>
    <property type="match status" value="1"/>
</dbReference>
<dbReference type="InterPro" id="IPR052174">
    <property type="entry name" value="Flavoredoxin"/>
</dbReference>
<evidence type="ECO:0000259" key="2">
    <source>
        <dbReference type="Pfam" id="PF01613"/>
    </source>
</evidence>
<evidence type="ECO:0000256" key="1">
    <source>
        <dbReference type="ARBA" id="ARBA00038054"/>
    </source>
</evidence>
<keyword evidence="3" id="KW-0560">Oxidoreductase</keyword>
<keyword evidence="4" id="KW-1185">Reference proteome</keyword>
<dbReference type="InterPro" id="IPR002563">
    <property type="entry name" value="Flavin_Rdtase-like_dom"/>
</dbReference>
<sequence length="179" mass="20186">MKKKIDVYEHMGEILKGVKSGVLVTGKADDRVNSMTISWGMVGIEWAKPVFVTFIRESRFTRSLIEKNGEFTVNIPVDDSAKKILTFCGSKSGRDVDKAKELDLTYEEPETISVPGIKELPLTLECRVVYKQTQDISAMTKEDQGKFYPQNVDSTFTGSNRDTHVAYYGEIVNAYIIEE</sequence>
<dbReference type="Proteomes" id="UP001446032">
    <property type="component" value="Unassembled WGS sequence"/>
</dbReference>
<feature type="domain" description="Flavin reductase like" evidence="2">
    <location>
        <begin position="22"/>
        <end position="178"/>
    </location>
</feature>
<dbReference type="PANTHER" id="PTHR43567:SF5">
    <property type="entry name" value="HYPOTHETICAL CYTOSOLIC PROTEIN"/>
    <property type="match status" value="1"/>
</dbReference>
<dbReference type="GO" id="GO:0016491">
    <property type="term" value="F:oxidoreductase activity"/>
    <property type="evidence" value="ECO:0007669"/>
    <property type="project" value="UniProtKB-KW"/>
</dbReference>
<reference evidence="3 4" key="1">
    <citation type="submission" date="2024-03" db="EMBL/GenBank/DDBJ databases">
        <title>Human intestinal bacterial collection.</title>
        <authorList>
            <person name="Pauvert C."/>
            <person name="Hitch T.C.A."/>
            <person name="Clavel T."/>
        </authorList>
    </citation>
    <scope>NUCLEOTIDE SEQUENCE [LARGE SCALE GENOMIC DNA]</scope>
    <source>
        <strain evidence="3 4">CLA-AA-H95</strain>
    </source>
</reference>
<dbReference type="Pfam" id="PF01613">
    <property type="entry name" value="Flavin_Reduct"/>
    <property type="match status" value="1"/>
</dbReference>
<evidence type="ECO:0000313" key="4">
    <source>
        <dbReference type="Proteomes" id="UP001446032"/>
    </source>
</evidence>
<evidence type="ECO:0000313" key="3">
    <source>
        <dbReference type="EMBL" id="MEQ2356840.1"/>
    </source>
</evidence>
<proteinExistence type="inferred from homology"/>
<gene>
    <name evidence="3" type="ORF">WMO75_00545</name>
</gene>
<dbReference type="SUPFAM" id="SSF50475">
    <property type="entry name" value="FMN-binding split barrel"/>
    <property type="match status" value="1"/>
</dbReference>
<protein>
    <submittedName>
        <fullName evidence="3">Flavin reductase family protein</fullName>
        <ecNumber evidence="3">1.5.1.-</ecNumber>
    </submittedName>
</protein>
<comment type="caution">
    <text evidence="3">The sequence shown here is derived from an EMBL/GenBank/DDBJ whole genome shotgun (WGS) entry which is preliminary data.</text>
</comment>
<accession>A0ABV1AFD0</accession>
<dbReference type="Gene3D" id="2.30.110.10">
    <property type="entry name" value="Electron Transport, Fmn-binding Protein, Chain A"/>
    <property type="match status" value="1"/>
</dbReference>